<dbReference type="AlphaFoldDB" id="A0A1A3HFP9"/>
<dbReference type="Pfam" id="PF07883">
    <property type="entry name" value="Cupin_2"/>
    <property type="match status" value="1"/>
</dbReference>
<dbReference type="CDD" id="cd00093">
    <property type="entry name" value="HTH_XRE"/>
    <property type="match status" value="1"/>
</dbReference>
<dbReference type="PANTHER" id="PTHR46797">
    <property type="entry name" value="HTH-TYPE TRANSCRIPTIONAL REGULATOR"/>
    <property type="match status" value="1"/>
</dbReference>
<name>A0A1A3HFP9_MYCMU</name>
<sequence length="192" mass="21583">MQANPEDDDIEARVRRRLRELRTQRGMTLEDVARAADIDISTLSRLESGKRRFALDHLPRLAAALSISTDELMRAPEAEDPRVRGSSHTRGGITYWPLTRGGPAGGLHTFKIRVSARRRTPPTELPVHDGQEWLYVLSGHLRLLLGERDFTIKPGEAVEFSTWTPHWFGTVDGPVEAIAIFGPHGEKLHVRN</sequence>
<dbReference type="SMART" id="SM00530">
    <property type="entry name" value="HTH_XRE"/>
    <property type="match status" value="1"/>
</dbReference>
<dbReference type="InterPro" id="IPR001387">
    <property type="entry name" value="Cro/C1-type_HTH"/>
</dbReference>
<dbReference type="GO" id="GO:0003700">
    <property type="term" value="F:DNA-binding transcription factor activity"/>
    <property type="evidence" value="ECO:0007669"/>
    <property type="project" value="TreeGrafter"/>
</dbReference>
<comment type="caution">
    <text evidence="3">The sequence shown here is derived from an EMBL/GenBank/DDBJ whole genome shotgun (WGS) entry which is preliminary data.</text>
</comment>
<dbReference type="SUPFAM" id="SSF51182">
    <property type="entry name" value="RmlC-like cupins"/>
    <property type="match status" value="1"/>
</dbReference>
<organism evidence="3 4">
    <name type="scientific">Mycolicibacterium mucogenicum</name>
    <name type="common">Mycobacterium mucogenicum</name>
    <dbReference type="NCBI Taxonomy" id="56689"/>
    <lineage>
        <taxon>Bacteria</taxon>
        <taxon>Bacillati</taxon>
        <taxon>Actinomycetota</taxon>
        <taxon>Actinomycetes</taxon>
        <taxon>Mycobacteriales</taxon>
        <taxon>Mycobacteriaceae</taxon>
        <taxon>Mycolicibacterium</taxon>
    </lineage>
</organism>
<evidence type="ECO:0000256" key="1">
    <source>
        <dbReference type="ARBA" id="ARBA00023125"/>
    </source>
</evidence>
<dbReference type="CDD" id="cd02209">
    <property type="entry name" value="cupin_XRE_C"/>
    <property type="match status" value="1"/>
</dbReference>
<dbReference type="Proteomes" id="UP000093898">
    <property type="component" value="Unassembled WGS sequence"/>
</dbReference>
<protein>
    <submittedName>
        <fullName evidence="3">XRE family transcriptional regulator</fullName>
    </submittedName>
</protein>
<dbReference type="GO" id="GO:0003677">
    <property type="term" value="F:DNA binding"/>
    <property type="evidence" value="ECO:0007669"/>
    <property type="project" value="UniProtKB-KW"/>
</dbReference>
<evidence type="ECO:0000313" key="3">
    <source>
        <dbReference type="EMBL" id="OBJ46494.1"/>
    </source>
</evidence>
<dbReference type="InterPro" id="IPR014710">
    <property type="entry name" value="RmlC-like_jellyroll"/>
</dbReference>
<accession>A0A1A3HFP9</accession>
<keyword evidence="1" id="KW-0238">DNA-binding</keyword>
<dbReference type="Gene3D" id="1.10.260.40">
    <property type="entry name" value="lambda repressor-like DNA-binding domains"/>
    <property type="match status" value="1"/>
</dbReference>
<dbReference type="RefSeq" id="WP_064978681.1">
    <property type="nucleotide sequence ID" value="NZ_LZLC01000014.1"/>
</dbReference>
<dbReference type="InterPro" id="IPR050807">
    <property type="entry name" value="TransReg_Diox_bact_type"/>
</dbReference>
<dbReference type="GO" id="GO:0005829">
    <property type="term" value="C:cytosol"/>
    <property type="evidence" value="ECO:0007669"/>
    <property type="project" value="TreeGrafter"/>
</dbReference>
<evidence type="ECO:0000259" key="2">
    <source>
        <dbReference type="PROSITE" id="PS50943"/>
    </source>
</evidence>
<dbReference type="Gene3D" id="2.60.120.10">
    <property type="entry name" value="Jelly Rolls"/>
    <property type="match status" value="1"/>
</dbReference>
<dbReference type="Pfam" id="PF01381">
    <property type="entry name" value="HTH_3"/>
    <property type="match status" value="1"/>
</dbReference>
<dbReference type="STRING" id="56689.GCA_001291445_01142"/>
<dbReference type="EMBL" id="LZLC01000014">
    <property type="protein sequence ID" value="OBJ46494.1"/>
    <property type="molecule type" value="Genomic_DNA"/>
</dbReference>
<evidence type="ECO:0000313" key="4">
    <source>
        <dbReference type="Proteomes" id="UP000093898"/>
    </source>
</evidence>
<dbReference type="PANTHER" id="PTHR46797:SF1">
    <property type="entry name" value="METHYLPHOSPHONATE SYNTHASE"/>
    <property type="match status" value="1"/>
</dbReference>
<dbReference type="InterPro" id="IPR011051">
    <property type="entry name" value="RmlC_Cupin_sf"/>
</dbReference>
<dbReference type="OrthoDB" id="513181at2"/>
<dbReference type="InterPro" id="IPR013096">
    <property type="entry name" value="Cupin_2"/>
</dbReference>
<reference evidence="3 4" key="1">
    <citation type="submission" date="2016-06" db="EMBL/GenBank/DDBJ databases">
        <authorList>
            <person name="Kjaerup R.B."/>
            <person name="Dalgaard T.S."/>
            <person name="Juul-Madsen H.R."/>
        </authorList>
    </citation>
    <scope>NUCLEOTIDE SEQUENCE [LARGE SCALE GENOMIC DNA]</scope>
    <source>
        <strain evidence="3 4">1127319.6</strain>
    </source>
</reference>
<dbReference type="SUPFAM" id="SSF47413">
    <property type="entry name" value="lambda repressor-like DNA-binding domains"/>
    <property type="match status" value="1"/>
</dbReference>
<dbReference type="PROSITE" id="PS50943">
    <property type="entry name" value="HTH_CROC1"/>
    <property type="match status" value="1"/>
</dbReference>
<feature type="domain" description="HTH cro/C1-type" evidence="2">
    <location>
        <begin position="18"/>
        <end position="72"/>
    </location>
</feature>
<gene>
    <name evidence="3" type="ORF">A5630_11385</name>
</gene>
<dbReference type="InterPro" id="IPR010982">
    <property type="entry name" value="Lambda_DNA-bd_dom_sf"/>
</dbReference>
<proteinExistence type="predicted"/>